<evidence type="ECO:0000256" key="1">
    <source>
        <dbReference type="SAM" id="MobiDB-lite"/>
    </source>
</evidence>
<keyword evidence="4" id="KW-1185">Reference proteome</keyword>
<evidence type="ECO:0000313" key="3">
    <source>
        <dbReference type="EMBL" id="KAF3593052.1"/>
    </source>
</evidence>
<feature type="region of interest" description="Disordered" evidence="1">
    <location>
        <begin position="1"/>
        <end position="30"/>
    </location>
</feature>
<evidence type="ECO:0000313" key="2">
    <source>
        <dbReference type="EMBL" id="KAF2601920.1"/>
    </source>
</evidence>
<dbReference type="EMBL" id="QGKV02000299">
    <property type="protein sequence ID" value="KAF3593052.1"/>
    <property type="molecule type" value="Genomic_DNA"/>
</dbReference>
<reference evidence="3" key="2">
    <citation type="submission" date="2019-12" db="EMBL/GenBank/DDBJ databases">
        <authorList>
            <person name="Studholme D.J."/>
            <person name="Sarris P."/>
        </authorList>
    </citation>
    <scope>NUCLEOTIDE SEQUENCE</scope>
    <source>
        <strain evidence="3">PFS-1207/04</strain>
        <tissue evidence="3">Leaf</tissue>
    </source>
</reference>
<dbReference type="Proteomes" id="UP000266723">
    <property type="component" value="Unassembled WGS sequence"/>
</dbReference>
<accession>A0A8S9L1P7</accession>
<organism evidence="2">
    <name type="scientific">Brassica cretica</name>
    <name type="common">Mustard</name>
    <dbReference type="NCBI Taxonomy" id="69181"/>
    <lineage>
        <taxon>Eukaryota</taxon>
        <taxon>Viridiplantae</taxon>
        <taxon>Streptophyta</taxon>
        <taxon>Embryophyta</taxon>
        <taxon>Tracheophyta</taxon>
        <taxon>Spermatophyta</taxon>
        <taxon>Magnoliopsida</taxon>
        <taxon>eudicotyledons</taxon>
        <taxon>Gunneridae</taxon>
        <taxon>Pentapetalae</taxon>
        <taxon>rosids</taxon>
        <taxon>malvids</taxon>
        <taxon>Brassicales</taxon>
        <taxon>Brassicaceae</taxon>
        <taxon>Brassiceae</taxon>
        <taxon>Brassica</taxon>
    </lineage>
</organism>
<feature type="compositionally biased region" description="Low complexity" evidence="1">
    <location>
        <begin position="1"/>
        <end position="10"/>
    </location>
</feature>
<dbReference type="EMBL" id="QGKY02000094">
    <property type="protein sequence ID" value="KAF2601920.1"/>
    <property type="molecule type" value="Genomic_DNA"/>
</dbReference>
<proteinExistence type="predicted"/>
<name>A0A8S9L1P7_BRACR</name>
<gene>
    <name evidence="3" type="ORF">DY000_02020502</name>
    <name evidence="2" type="ORF">F2Q70_00025508</name>
</gene>
<protein>
    <submittedName>
        <fullName evidence="2">Uncharacterized protein</fullName>
    </submittedName>
</protein>
<dbReference type="AlphaFoldDB" id="A0A8S9L1P7"/>
<sequence>MPSHYESLNSLEREESSPRTPPPSGRLGSARRGLESWVLGLGLGLGSWVLGLGGGPPAQ</sequence>
<reference evidence="2" key="1">
    <citation type="submission" date="2019-12" db="EMBL/GenBank/DDBJ databases">
        <title>Genome sequencing and annotation of Brassica cretica.</title>
        <authorList>
            <person name="Studholme D.J."/>
            <person name="Sarris P.F."/>
        </authorList>
    </citation>
    <scope>NUCLEOTIDE SEQUENCE</scope>
    <source>
        <strain evidence="2">PFS-102/07</strain>
        <tissue evidence="2">Leaf</tissue>
    </source>
</reference>
<evidence type="ECO:0000313" key="4">
    <source>
        <dbReference type="Proteomes" id="UP000266723"/>
    </source>
</evidence>
<comment type="caution">
    <text evidence="2">The sequence shown here is derived from an EMBL/GenBank/DDBJ whole genome shotgun (WGS) entry which is preliminary data.</text>
</comment>
<reference evidence="3 4" key="3">
    <citation type="journal article" date="2020" name="BMC Genomics">
        <title>Intraspecific diversification of the crop wild relative Brassica cretica Lam. using demographic model selection.</title>
        <authorList>
            <person name="Kioukis A."/>
            <person name="Michalopoulou V.A."/>
            <person name="Briers L."/>
            <person name="Pirintsos S."/>
            <person name="Studholme D.J."/>
            <person name="Pavlidis P."/>
            <person name="Sarris P.F."/>
        </authorList>
    </citation>
    <scope>NUCLEOTIDE SEQUENCE [LARGE SCALE GENOMIC DNA]</scope>
    <source>
        <strain evidence="4">cv. PFS-1207/04</strain>
        <strain evidence="3">PFS-1207/04</strain>
    </source>
</reference>